<dbReference type="EMBL" id="LGRX02011630">
    <property type="protein sequence ID" value="KAK3268717.1"/>
    <property type="molecule type" value="Genomic_DNA"/>
</dbReference>
<feature type="transmembrane region" description="Helical" evidence="2">
    <location>
        <begin position="1972"/>
        <end position="1989"/>
    </location>
</feature>
<feature type="transmembrane region" description="Helical" evidence="2">
    <location>
        <begin position="2280"/>
        <end position="2301"/>
    </location>
</feature>
<evidence type="ECO:0000256" key="3">
    <source>
        <dbReference type="SAM" id="SignalP"/>
    </source>
</evidence>
<protein>
    <submittedName>
        <fullName evidence="4">Uncharacterized protein</fullName>
    </submittedName>
</protein>
<dbReference type="InterPro" id="IPR006626">
    <property type="entry name" value="PbH1"/>
</dbReference>
<organism evidence="4 5">
    <name type="scientific">Cymbomonas tetramitiformis</name>
    <dbReference type="NCBI Taxonomy" id="36881"/>
    <lineage>
        <taxon>Eukaryota</taxon>
        <taxon>Viridiplantae</taxon>
        <taxon>Chlorophyta</taxon>
        <taxon>Pyramimonadophyceae</taxon>
        <taxon>Pyramimonadales</taxon>
        <taxon>Pyramimonadaceae</taxon>
        <taxon>Cymbomonas</taxon>
    </lineage>
</organism>
<evidence type="ECO:0000256" key="2">
    <source>
        <dbReference type="SAM" id="Phobius"/>
    </source>
</evidence>
<feature type="region of interest" description="Disordered" evidence="1">
    <location>
        <begin position="290"/>
        <end position="316"/>
    </location>
</feature>
<keyword evidence="2" id="KW-0472">Membrane</keyword>
<feature type="transmembrane region" description="Helical" evidence="2">
    <location>
        <begin position="2252"/>
        <end position="2268"/>
    </location>
</feature>
<dbReference type="PANTHER" id="PTHR11319">
    <property type="entry name" value="G PROTEIN-COUPLED RECEPTOR-RELATED"/>
    <property type="match status" value="1"/>
</dbReference>
<evidence type="ECO:0000313" key="4">
    <source>
        <dbReference type="EMBL" id="KAK3268717.1"/>
    </source>
</evidence>
<feature type="transmembrane region" description="Helical" evidence="2">
    <location>
        <begin position="1933"/>
        <end position="1951"/>
    </location>
</feature>
<dbReference type="Proteomes" id="UP001190700">
    <property type="component" value="Unassembled WGS sequence"/>
</dbReference>
<dbReference type="PANTHER" id="PTHR11319:SF35">
    <property type="entry name" value="OUTER MEMBRANE PROTEIN PMPC-RELATED"/>
    <property type="match status" value="1"/>
</dbReference>
<dbReference type="Gene3D" id="2.160.20.20">
    <property type="match status" value="1"/>
</dbReference>
<accession>A0AAE0FZ67</accession>
<keyword evidence="5" id="KW-1185">Reference proteome</keyword>
<feature type="chain" id="PRO_5042199675" evidence="3">
    <location>
        <begin position="24"/>
        <end position="2480"/>
    </location>
</feature>
<reference evidence="4 5" key="1">
    <citation type="journal article" date="2015" name="Genome Biol. Evol.">
        <title>Comparative Genomics of a Bacterivorous Green Alga Reveals Evolutionary Causalities and Consequences of Phago-Mixotrophic Mode of Nutrition.</title>
        <authorList>
            <person name="Burns J.A."/>
            <person name="Paasch A."/>
            <person name="Narechania A."/>
            <person name="Kim E."/>
        </authorList>
    </citation>
    <scope>NUCLEOTIDE SEQUENCE [LARGE SCALE GENOMIC DNA]</scope>
    <source>
        <strain evidence="4 5">PLY_AMNH</strain>
    </source>
</reference>
<keyword evidence="3" id="KW-0732">Signal</keyword>
<evidence type="ECO:0000313" key="5">
    <source>
        <dbReference type="Proteomes" id="UP001190700"/>
    </source>
</evidence>
<name>A0AAE0FZ67_9CHLO</name>
<dbReference type="SMART" id="SM00710">
    <property type="entry name" value="PbH1"/>
    <property type="match status" value="12"/>
</dbReference>
<keyword evidence="2" id="KW-1133">Transmembrane helix</keyword>
<dbReference type="InterPro" id="IPR011050">
    <property type="entry name" value="Pectin_lyase_fold/virulence"/>
</dbReference>
<proteinExistence type="predicted"/>
<sequence length="2480" mass="263851">MHVVFILFFLLTSDLSTLERVEASHLERTNQAVFSKQFELRGIKDDTTGTTEWRSGERMEAAVGTEGSTLAAEHAGETLASVARVEGSTPAEGSEQLKEPAKPAGLLRGTRRRLWENDTEACPWMVSSGGPYVLDCWDGTSCDVETASGGYSCCDDRGGRKRCNDDLPYMCSGYFCSTGDHCCSKTGDSCTVSGVYGLKPCFPSCTDLTFQTASPEGQEETTAWTDSEGESCEDYFNFWYCTEDGGYGNSSFASSKWSNASFSNYTNHGLNALEACCGCGGGLFDSPPPPFPSPLLPPPPPAPPSPPPLPNAPPVTLDNSTVILNNSRHAYQQLVGALQTEEVRSITLHTDVDLDNSLPGVDRALSITGECGDSQELHCEINGRRKYRIFNVTSKGALSIRQVALRYGYADESSDSVSAHGSAVHLDIGGTLVAHNCILEANEAPDGAVVYCKQCSVMLSLCNVTGNSGYKVLYAIDFANVTIGEKTQITRNSAELYIIRAQYDSTIDVQDCDITENYSSRSGILHVRERSQLLTNGTRIKHNSGFNIVYCHSSAALVKGGTQIHHNEARDRGGGFYVRTTCHAHITEASSISYNSAAYSGTAIRAYGDDGDEIIELVVDGSVRIMGNSGDAGAVWLSATYAIFRNVSICHNYASKDSGGAIYVEPSKVAVSTVQLINALVCNNTAEMGTGGGIYNLDPTYLIASQVVNNTALHGGGLAGAMELWEGSLVAGNHARENGGGLWSSSHVALSNVSAVRGNSAVGEGGGIFMAAGSLLTIDFGGSVEENKGESGGGICCSADASVSVKESRIGDNRADTFGGGILAGQGCVITLSNGSEVSGNTVFRKAGGGMYTSGASVFVEGSSVCDNLAGLDDSIADGGGIYAVDMNFMEVTNSHLLRNRATGSGGGLFVEGSSLAILDSDVSYNTATNGGGLRIMGSGHLSMSGGHVTNNMATVDGGGIGGGEPESELLLVSVRLSANAASNGGGICSAGPALMDSCVISNNVASSGGGGGLKASGSRLDVRGSYVVGNTAEQGAGIYSSPNTTLEGSEVCDNVCHHLGGGVYHPEGQLVANGATRLRNNSAEYGGGMHVMNDARVTVKERSVVEQNWVEQSGGGVFLSARATLKVLEGSGVVHNHAQKEGGGVSMQRGETVLWVANGSRVVGNRANLYSGGGIVTSSDNRVILDGSELSFNSAATHGGGLFLFMADAEAVSMRIEGNSAGYNGAGVQIMDTSRMTFTGTPTAPLVLEGNSAVQSGGAVSVFSNSQAWFGFADNSSAAQPGAPSVYFGCSSTVDVIDYFNRSYAILILDNNAQSGAALFAEDMSAVELWDSYVSTNSAQTQEQDIGTVEMGGMVNLQKNSSLLMARSVLTSNRGSGCLIGQNSSASIHGCSFVNHTGTAYGGAIRTSQGSQTTLESSFFHLNKAGERGGAVHSHGTLHAANCTFWDGEAANGGALSAVLYTNQMVRIASCSFCQNVAQEDGAAFFLVMAEAVNVSEVAELVDLEVTGNDAKGGIGFWEPLDLFTDNRSQPPACINCVYANNTPSYSSEDGWASSIVAISVASTYQDEAGEHMIEKPIIGRLVDMFGSVVSTDNVTQMRLDADCPFQGATRVTASRGVATFQQQIFSGPAGSTCTTLLTTDLSGMELSATAFIWLRFCWTGETYDAGAQKCTACPEGSLSFQNDTTPCYDCHDLEGVECKGYASYHVKNGYWVAPAASACGTVECLAARTYQCDHKVACTTDVKSRNGTGAQAVQELDLCATEDGFTTTVLCGGTLTAVCARGYYYVELDGGCVSCGSNSDAGAAQTVVVSLLVAIAFIAAVIYILHKAHGGLGEAEDILETGEEVGELMENLSELGDVSRTMSLLLGYIQVIGAMGDLFPSDIVPADFTKFTSYMSLNPKSINLALNLVCSNYFLNPYASVTNVENSFQLALWAPWLFLLSIMATFHAYMKFYVSYREPQEAAHLKKVRLICFTKTASTALFLLTVMHPTVATSSMQIFNCSEYWYEDAEGSELWIEIGSDTRCASPIETVSMAILFAFTMVFFILGFPAGIFHFMRHSRRFVLCRMRREDALYHWDWMEYKGWISFLDDPVDLSPPAGNGRYSQIGNPLADWEHIDASALEEIPEEQFVDVYIKKSHFVEDEDESEPKVLNMPQKKVILDVNPVNVAMEVGRPCLVRRHLKEDEGDHGEISHVPRTYMDSEVVRQCLASGFIDPFEDKYYYYQCYEILRRLLQTGGVLMVEVVTDTNTAVAYAVLVAAGALYLHVHLRAFKDDGDDMLLLLILINQFLCQFFVMVMLISTSSSQFLGILMIIMQVIVIGYALSRIIPVLAKILSPDNLKGLKHKADGIFFGSSSNPAEEGAELEDHTVSEIIATLPETTVGRQQTSAAIQISATSIHQPQPVQAEQAAVDVEHPAAQCISVCVPMAIVGSDSKEGTGFWKAATKGKEFVAAFQFSGLDLAPDYKGIPYRRRMAQSLR</sequence>
<feature type="compositionally biased region" description="Pro residues" evidence="1">
    <location>
        <begin position="290"/>
        <end position="313"/>
    </location>
</feature>
<keyword evidence="2" id="KW-0812">Transmembrane</keyword>
<comment type="caution">
    <text evidence="4">The sequence shown here is derived from an EMBL/GenBank/DDBJ whole genome shotgun (WGS) entry which is preliminary data.</text>
</comment>
<evidence type="ECO:0000256" key="1">
    <source>
        <dbReference type="SAM" id="MobiDB-lite"/>
    </source>
</evidence>
<dbReference type="InterPro" id="IPR012332">
    <property type="entry name" value="Autotransporter_pectin_lyase_C"/>
</dbReference>
<feature type="transmembrane region" description="Helical" evidence="2">
    <location>
        <begin position="1804"/>
        <end position="1827"/>
    </location>
</feature>
<dbReference type="SUPFAM" id="SSF51126">
    <property type="entry name" value="Pectin lyase-like"/>
    <property type="match status" value="4"/>
</dbReference>
<gene>
    <name evidence="4" type="ORF">CYMTET_22790</name>
</gene>
<feature type="transmembrane region" description="Helical" evidence="2">
    <location>
        <begin position="2037"/>
        <end position="2058"/>
    </location>
</feature>
<feature type="signal peptide" evidence="3">
    <location>
        <begin position="1"/>
        <end position="23"/>
    </location>
</feature>
<feature type="transmembrane region" description="Helical" evidence="2">
    <location>
        <begin position="2308"/>
        <end position="2326"/>
    </location>
</feature>